<dbReference type="PROSITE" id="PS50262">
    <property type="entry name" value="G_PROTEIN_RECEP_F1_2"/>
    <property type="match status" value="1"/>
</dbReference>
<evidence type="ECO:0000259" key="7">
    <source>
        <dbReference type="PROSITE" id="PS50262"/>
    </source>
</evidence>
<keyword evidence="5" id="KW-0807">Transducer</keyword>
<evidence type="ECO:0000256" key="3">
    <source>
        <dbReference type="ARBA" id="ARBA00022989"/>
    </source>
</evidence>
<feature type="transmembrane region" description="Helical" evidence="6">
    <location>
        <begin position="76"/>
        <end position="98"/>
    </location>
</feature>
<comment type="similarity">
    <text evidence="5">Belongs to the G-protein coupled receptor 1 family.</text>
</comment>
<feature type="non-terminal residue" evidence="8">
    <location>
        <position position="1"/>
    </location>
</feature>
<comment type="subcellular location">
    <subcellularLocation>
        <location evidence="1">Membrane</location>
    </subcellularLocation>
</comment>
<accession>A0AAN4ZMP0</accession>
<name>A0AAN4ZMP0_9BILA</name>
<keyword evidence="2 5" id="KW-0812">Transmembrane</keyword>
<proteinExistence type="inferred from homology"/>
<evidence type="ECO:0000256" key="1">
    <source>
        <dbReference type="ARBA" id="ARBA00004370"/>
    </source>
</evidence>
<dbReference type="SUPFAM" id="SSF81321">
    <property type="entry name" value="Family A G protein-coupled receptor-like"/>
    <property type="match status" value="1"/>
</dbReference>
<sequence>DNFAELHLIEAALKWDNRTEPLDACLNTSTHQELSGSHLEATLFQWLFPIFAVAGIVGNALNMLVLRDKKMKRAYFLFYCIALSDIFFFFALAPAWLASYKFFAQDMLFRHLFFNIKVHFYGFANWVSAFNIWVVCLISLERFIAVHDPMRTNRMELAGLTNKRVILVIIILTFIFTSYVHYNTLCKVKQLCHGTQLAQACMDVRADWSRFGGKNP</sequence>
<dbReference type="Pfam" id="PF00001">
    <property type="entry name" value="7tm_1"/>
    <property type="match status" value="1"/>
</dbReference>
<dbReference type="EMBL" id="BTRK01000003">
    <property type="protein sequence ID" value="GMR41801.1"/>
    <property type="molecule type" value="Genomic_DNA"/>
</dbReference>
<dbReference type="InterPro" id="IPR017452">
    <property type="entry name" value="GPCR_Rhodpsn_7TM"/>
</dbReference>
<organism evidence="8 9">
    <name type="scientific">Pristionchus mayeri</name>
    <dbReference type="NCBI Taxonomy" id="1317129"/>
    <lineage>
        <taxon>Eukaryota</taxon>
        <taxon>Metazoa</taxon>
        <taxon>Ecdysozoa</taxon>
        <taxon>Nematoda</taxon>
        <taxon>Chromadorea</taxon>
        <taxon>Rhabditida</taxon>
        <taxon>Rhabditina</taxon>
        <taxon>Diplogasteromorpha</taxon>
        <taxon>Diplogasteroidea</taxon>
        <taxon>Neodiplogasteridae</taxon>
        <taxon>Pristionchus</taxon>
    </lineage>
</organism>
<feature type="transmembrane region" description="Helical" evidence="6">
    <location>
        <begin position="43"/>
        <end position="64"/>
    </location>
</feature>
<feature type="domain" description="G-protein coupled receptors family 1 profile" evidence="7">
    <location>
        <begin position="58"/>
        <end position="177"/>
    </location>
</feature>
<dbReference type="PANTHER" id="PTHR46895">
    <property type="entry name" value="PROTEIN CBG20548-RELATED"/>
    <property type="match status" value="1"/>
</dbReference>
<dbReference type="GO" id="GO:0004930">
    <property type="term" value="F:G protein-coupled receptor activity"/>
    <property type="evidence" value="ECO:0007669"/>
    <property type="project" value="UniProtKB-KW"/>
</dbReference>
<reference evidence="9" key="1">
    <citation type="submission" date="2022-10" db="EMBL/GenBank/DDBJ databases">
        <title>Genome assembly of Pristionchus species.</title>
        <authorList>
            <person name="Yoshida K."/>
            <person name="Sommer R.J."/>
        </authorList>
    </citation>
    <scope>NUCLEOTIDE SEQUENCE [LARGE SCALE GENOMIC DNA]</scope>
    <source>
        <strain evidence="9">RS5460</strain>
    </source>
</reference>
<comment type="caution">
    <text evidence="8">The sequence shown here is derived from an EMBL/GenBank/DDBJ whole genome shotgun (WGS) entry which is preliminary data.</text>
</comment>
<keyword evidence="9" id="KW-1185">Reference proteome</keyword>
<feature type="transmembrane region" description="Helical" evidence="6">
    <location>
        <begin position="118"/>
        <end position="144"/>
    </location>
</feature>
<gene>
    <name evidence="8" type="ORF">PMAYCL1PPCAC_11996</name>
</gene>
<evidence type="ECO:0000313" key="8">
    <source>
        <dbReference type="EMBL" id="GMR41801.1"/>
    </source>
</evidence>
<evidence type="ECO:0000256" key="2">
    <source>
        <dbReference type="ARBA" id="ARBA00022692"/>
    </source>
</evidence>
<dbReference type="Proteomes" id="UP001328107">
    <property type="component" value="Unassembled WGS sequence"/>
</dbReference>
<evidence type="ECO:0000313" key="9">
    <source>
        <dbReference type="Proteomes" id="UP001328107"/>
    </source>
</evidence>
<keyword evidence="5" id="KW-0675">Receptor</keyword>
<dbReference type="InterPro" id="IPR000276">
    <property type="entry name" value="GPCR_Rhodpsn"/>
</dbReference>
<protein>
    <recommendedName>
        <fullName evidence="7">G-protein coupled receptors family 1 profile domain-containing protein</fullName>
    </recommendedName>
</protein>
<dbReference type="PRINTS" id="PR00237">
    <property type="entry name" value="GPCRRHODOPSN"/>
</dbReference>
<feature type="non-terminal residue" evidence="8">
    <location>
        <position position="216"/>
    </location>
</feature>
<evidence type="ECO:0000256" key="5">
    <source>
        <dbReference type="RuleBase" id="RU000688"/>
    </source>
</evidence>
<keyword evidence="5" id="KW-0297">G-protein coupled receptor</keyword>
<evidence type="ECO:0000256" key="4">
    <source>
        <dbReference type="ARBA" id="ARBA00023136"/>
    </source>
</evidence>
<dbReference type="GO" id="GO:0016020">
    <property type="term" value="C:membrane"/>
    <property type="evidence" value="ECO:0007669"/>
    <property type="project" value="UniProtKB-SubCell"/>
</dbReference>
<evidence type="ECO:0000256" key="6">
    <source>
        <dbReference type="SAM" id="Phobius"/>
    </source>
</evidence>
<dbReference type="PANTHER" id="PTHR46895:SF4">
    <property type="entry name" value="G-PROTEIN COUPLED RECEPTORS FAMILY 1 PROFILE DOMAIN-CONTAINING PROTEIN"/>
    <property type="match status" value="1"/>
</dbReference>
<dbReference type="Gene3D" id="1.20.1070.10">
    <property type="entry name" value="Rhodopsin 7-helix transmembrane proteins"/>
    <property type="match status" value="1"/>
</dbReference>
<keyword evidence="3 6" id="KW-1133">Transmembrane helix</keyword>
<dbReference type="AlphaFoldDB" id="A0AAN4ZMP0"/>
<dbReference type="PROSITE" id="PS00237">
    <property type="entry name" value="G_PROTEIN_RECEP_F1_1"/>
    <property type="match status" value="1"/>
</dbReference>
<feature type="transmembrane region" description="Helical" evidence="6">
    <location>
        <begin position="165"/>
        <end position="182"/>
    </location>
</feature>
<keyword evidence="4 6" id="KW-0472">Membrane</keyword>